<keyword evidence="2" id="KW-1185">Reference proteome</keyword>
<organism evidence="1 2">
    <name type="scientific">Peronosclerospora sorghi</name>
    <dbReference type="NCBI Taxonomy" id="230839"/>
    <lineage>
        <taxon>Eukaryota</taxon>
        <taxon>Sar</taxon>
        <taxon>Stramenopiles</taxon>
        <taxon>Oomycota</taxon>
        <taxon>Peronosporomycetes</taxon>
        <taxon>Peronosporales</taxon>
        <taxon>Peronosporaceae</taxon>
        <taxon>Peronosclerospora</taxon>
    </lineage>
</organism>
<sequence>MCLYSLFCISMALLSSGSHGLNTSMATTNYSPQVPSVVVNQNVKRLLGADETTDNEDRIIGNLEYGLGRALRVLVEEIVGMGNLLAVAEKPTLPQGGSTGTALSRIRGATSSTAEAGDHQRRNRAAEYLIRGAKLLRLFPRQWAMITLFRVLCKIFGHKAMPKALYDLQEESYLSPPILSKLWESQFKYWKKKSVSEVEAYQQLPKFTQSDEKDHFNSKALVLDEYIKFRDAGDSKDHLLALKLRNDLLFPTLRNEYQADFAEMMNAEESKIFKERYFGYLKERKTLPEALFEDLKDTAGGVELFEGNNYKLVRDYMVYFYPKDAITHMVPMLVKYLFNDSEEAFAFHLARIIASTNQSDDVKTKAENCLIEVFQMWDRTGRTYAYDRSDEVERILENVLEQHRSGISGTDF</sequence>
<comment type="caution">
    <text evidence="1">The sequence shown here is derived from an EMBL/GenBank/DDBJ whole genome shotgun (WGS) entry which is preliminary data.</text>
</comment>
<dbReference type="EMBL" id="CM047587">
    <property type="protein sequence ID" value="KAI9907512.1"/>
    <property type="molecule type" value="Genomic_DNA"/>
</dbReference>
<dbReference type="Proteomes" id="UP001163321">
    <property type="component" value="Chromosome 8"/>
</dbReference>
<accession>A0ACC0VMT2</accession>
<gene>
    <name evidence="1" type="ORF">PsorP6_002929</name>
</gene>
<evidence type="ECO:0000313" key="2">
    <source>
        <dbReference type="Proteomes" id="UP001163321"/>
    </source>
</evidence>
<proteinExistence type="predicted"/>
<name>A0ACC0VMT2_9STRA</name>
<reference evidence="1 2" key="1">
    <citation type="journal article" date="2022" name="bioRxiv">
        <title>The genome of the oomycete Peronosclerospora sorghi, a cosmopolitan pathogen of maize and sorghum, is inflated with dispersed pseudogenes.</title>
        <authorList>
            <person name="Fletcher K."/>
            <person name="Martin F."/>
            <person name="Isakeit T."/>
            <person name="Cavanaugh K."/>
            <person name="Magill C."/>
            <person name="Michelmore R."/>
        </authorList>
    </citation>
    <scope>NUCLEOTIDE SEQUENCE [LARGE SCALE GENOMIC DNA]</scope>
    <source>
        <strain evidence="1">P6</strain>
    </source>
</reference>
<protein>
    <submittedName>
        <fullName evidence="1">Uncharacterized protein</fullName>
    </submittedName>
</protein>
<evidence type="ECO:0000313" key="1">
    <source>
        <dbReference type="EMBL" id="KAI9907512.1"/>
    </source>
</evidence>